<keyword evidence="1" id="KW-0732">Signal</keyword>
<evidence type="ECO:0000313" key="2">
    <source>
        <dbReference type="EMBL" id="MEK0083088.1"/>
    </source>
</evidence>
<sequence>MLLAIAWAVGMAAVLSGRGAGAAPVGYPTEALADYVFGCMATNGQTQEALHRCSCSIDHIADKLSYDEYVQAETVLRMQQVPGGDDRITMFRTSPWAQQMVDRLRQAQVEAEGKCF</sequence>
<feature type="signal peptide" evidence="1">
    <location>
        <begin position="1"/>
        <end position="22"/>
    </location>
</feature>
<reference evidence="2 3" key="1">
    <citation type="submission" date="2024-01" db="EMBL/GenBank/DDBJ databases">
        <title>Multi-omics insights into the function and evolution of sodium benzoate biodegradation pathways in Benzoatithermus flavus gen. nov., sp. nov. from hot spring.</title>
        <authorList>
            <person name="Hu C.-J."/>
            <person name="Li W.-J."/>
        </authorList>
    </citation>
    <scope>NUCLEOTIDE SEQUENCE [LARGE SCALE GENOMIC DNA]</scope>
    <source>
        <strain evidence="2 3">SYSU G07066</strain>
    </source>
</reference>
<dbReference type="RefSeq" id="WP_418158935.1">
    <property type="nucleotide sequence ID" value="NZ_JBBLZC010000006.1"/>
</dbReference>
<accession>A0ABU8XRP1</accession>
<evidence type="ECO:0000313" key="3">
    <source>
        <dbReference type="Proteomes" id="UP001375743"/>
    </source>
</evidence>
<dbReference type="EMBL" id="JBBLZC010000006">
    <property type="protein sequence ID" value="MEK0083088.1"/>
    <property type="molecule type" value="Genomic_DNA"/>
</dbReference>
<feature type="chain" id="PRO_5046591856" evidence="1">
    <location>
        <begin position="23"/>
        <end position="116"/>
    </location>
</feature>
<dbReference type="Proteomes" id="UP001375743">
    <property type="component" value="Unassembled WGS sequence"/>
</dbReference>
<evidence type="ECO:0000256" key="1">
    <source>
        <dbReference type="SAM" id="SignalP"/>
    </source>
</evidence>
<comment type="caution">
    <text evidence="2">The sequence shown here is derived from an EMBL/GenBank/DDBJ whole genome shotgun (WGS) entry which is preliminary data.</text>
</comment>
<protein>
    <submittedName>
        <fullName evidence="2">Uncharacterized protein</fullName>
    </submittedName>
</protein>
<gene>
    <name evidence="2" type="ORF">U1T56_07990</name>
</gene>
<name>A0ABU8XRP1_9PROT</name>
<keyword evidence="3" id="KW-1185">Reference proteome</keyword>
<proteinExistence type="predicted"/>
<organism evidence="2 3">
    <name type="scientific">Benzoatithermus flavus</name>
    <dbReference type="NCBI Taxonomy" id="3108223"/>
    <lineage>
        <taxon>Bacteria</taxon>
        <taxon>Pseudomonadati</taxon>
        <taxon>Pseudomonadota</taxon>
        <taxon>Alphaproteobacteria</taxon>
        <taxon>Geminicoccales</taxon>
        <taxon>Geminicoccaceae</taxon>
        <taxon>Benzoatithermus</taxon>
    </lineage>
</organism>